<name>A0A0C2G3D9_9BILA</name>
<evidence type="ECO:0000256" key="2">
    <source>
        <dbReference type="ARBA" id="ARBA00023140"/>
    </source>
</evidence>
<evidence type="ECO:0000313" key="5">
    <source>
        <dbReference type="Proteomes" id="UP000054047"/>
    </source>
</evidence>
<dbReference type="Pfam" id="PF00501">
    <property type="entry name" value="AMP-binding"/>
    <property type="match status" value="1"/>
</dbReference>
<protein>
    <submittedName>
        <fullName evidence="4">AMP-binding enzyme</fullName>
    </submittedName>
</protein>
<dbReference type="GO" id="GO:0005777">
    <property type="term" value="C:peroxisome"/>
    <property type="evidence" value="ECO:0007669"/>
    <property type="project" value="UniProtKB-SubCell"/>
</dbReference>
<dbReference type="InterPro" id="IPR000873">
    <property type="entry name" value="AMP-dep_synth/lig_dom"/>
</dbReference>
<feature type="domain" description="AMP-dependent synthetase/ligase" evidence="3">
    <location>
        <begin position="103"/>
        <end position="487"/>
    </location>
</feature>
<accession>A0A0C2G3D9</accession>
<dbReference type="GO" id="GO:0016405">
    <property type="term" value="F:CoA-ligase activity"/>
    <property type="evidence" value="ECO:0007669"/>
    <property type="project" value="TreeGrafter"/>
</dbReference>
<gene>
    <name evidence="4" type="ORF">ANCDUO_14473</name>
</gene>
<keyword evidence="2" id="KW-0576">Peroxisome</keyword>
<organism evidence="4 5">
    <name type="scientific">Ancylostoma duodenale</name>
    <dbReference type="NCBI Taxonomy" id="51022"/>
    <lineage>
        <taxon>Eukaryota</taxon>
        <taxon>Metazoa</taxon>
        <taxon>Ecdysozoa</taxon>
        <taxon>Nematoda</taxon>
        <taxon>Chromadorea</taxon>
        <taxon>Rhabditida</taxon>
        <taxon>Rhabditina</taxon>
        <taxon>Rhabditomorpha</taxon>
        <taxon>Strongyloidea</taxon>
        <taxon>Ancylostomatidae</taxon>
        <taxon>Ancylostomatinae</taxon>
        <taxon>Ancylostoma</taxon>
    </lineage>
</organism>
<evidence type="ECO:0000313" key="4">
    <source>
        <dbReference type="EMBL" id="KIH55370.1"/>
    </source>
</evidence>
<comment type="subcellular location">
    <subcellularLocation>
        <location evidence="1">Peroxisome</location>
    </subcellularLocation>
</comment>
<dbReference type="PANTHER" id="PTHR24096">
    <property type="entry name" value="LONG-CHAIN-FATTY-ACID--COA LIGASE"/>
    <property type="match status" value="1"/>
</dbReference>
<dbReference type="AlphaFoldDB" id="A0A0C2G3D9"/>
<dbReference type="EMBL" id="KN737469">
    <property type="protein sequence ID" value="KIH55370.1"/>
    <property type="molecule type" value="Genomic_DNA"/>
</dbReference>
<evidence type="ECO:0000256" key="1">
    <source>
        <dbReference type="ARBA" id="ARBA00004275"/>
    </source>
</evidence>
<dbReference type="SUPFAM" id="SSF56801">
    <property type="entry name" value="Acetyl-CoA synthetase-like"/>
    <property type="match status" value="1"/>
</dbReference>
<dbReference type="InterPro" id="IPR042099">
    <property type="entry name" value="ANL_N_sf"/>
</dbReference>
<evidence type="ECO:0000259" key="3">
    <source>
        <dbReference type="Pfam" id="PF00501"/>
    </source>
</evidence>
<reference evidence="4 5" key="1">
    <citation type="submission" date="2013-12" db="EMBL/GenBank/DDBJ databases">
        <title>Draft genome of the parsitic nematode Ancylostoma duodenale.</title>
        <authorList>
            <person name="Mitreva M."/>
        </authorList>
    </citation>
    <scope>NUCLEOTIDE SEQUENCE [LARGE SCALE GENOMIC DNA]</scope>
    <source>
        <strain evidence="4 5">Zhejiang</strain>
    </source>
</reference>
<dbReference type="Gene3D" id="3.40.50.12780">
    <property type="entry name" value="N-terminal domain of ligase-like"/>
    <property type="match status" value="1"/>
</dbReference>
<sequence length="542" mass="61106">MKSTRILSRLANRKAIFNLSKNVCAMTSNEIAASAAIPLPYCSPQVRTLATFKVNPKMPDVKPSTVQQSTAVEQSNVFTSQLGDIPTCTTPFPKKILMKILDHATAYPSRQALILAENPSRNIKYLELHRQTYALASFLYHRGVRHHEVVCSVLGNCIEFVPTYLGTMMTGAVSMAADETCTEGMTVYPRSLKMPSGSVSARWSSHTSGFCRELWQLRSAARQLRLTIVCVTSSNHEVLPDGILEWKDAVSSSTADFDNFNYSPDDSAFVQYHSKVPVSQNGMMMSHRNISTMLDINTEYFTKHVYKRMFYDNKEGVYEPYEEHAILSMPFHHIFGFAHLNRILLEGSTGVIMTNMEPKHYLETLHKYRPKVVTVLPEMTNFLAHHSLVENYDLTSLEVVLIGGAPFTEKLMDEFLHKFKHVRFMIPFYGWPECGFSFMSPMKRRRGTATILPTFQQKVVCPQTGQALPHDSEGEIYLRSSTLMQGYMGNPEETSKVIDADGWFHTGDVGMLDRTGQTVIVDRPKVASAEEKGENIVKVEAH</sequence>
<dbReference type="Proteomes" id="UP000054047">
    <property type="component" value="Unassembled WGS sequence"/>
</dbReference>
<proteinExistence type="predicted"/>
<keyword evidence="5" id="KW-1185">Reference proteome</keyword>
<dbReference type="PANTHER" id="PTHR24096:SF422">
    <property type="entry name" value="BCDNA.GH02901"/>
    <property type="match status" value="1"/>
</dbReference>
<dbReference type="OrthoDB" id="10253869at2759"/>